<organism evidence="2 5">
    <name type="scientific">Saccharopolyspora kobensis</name>
    <dbReference type="NCBI Taxonomy" id="146035"/>
    <lineage>
        <taxon>Bacteria</taxon>
        <taxon>Bacillati</taxon>
        <taxon>Actinomycetota</taxon>
        <taxon>Actinomycetes</taxon>
        <taxon>Pseudonocardiales</taxon>
        <taxon>Pseudonocardiaceae</taxon>
        <taxon>Saccharopolyspora</taxon>
    </lineage>
</organism>
<proteinExistence type="predicted"/>
<dbReference type="PANTHER" id="PTHR33495:SF2">
    <property type="entry name" value="ANTI-SIGMA FACTOR ANTAGONIST TM_1081-RELATED"/>
    <property type="match status" value="1"/>
</dbReference>
<accession>A0A1H5VK16</accession>
<evidence type="ECO:0000313" key="3">
    <source>
        <dbReference type="EMBL" id="SFC60048.1"/>
    </source>
</evidence>
<dbReference type="InterPro" id="IPR002645">
    <property type="entry name" value="STAS_dom"/>
</dbReference>
<dbReference type="SUPFAM" id="SSF52091">
    <property type="entry name" value="SpoIIaa-like"/>
    <property type="match status" value="1"/>
</dbReference>
<dbReference type="AlphaFoldDB" id="A0A1H5VK16"/>
<dbReference type="PANTHER" id="PTHR33495">
    <property type="entry name" value="ANTI-SIGMA FACTOR ANTAGONIST TM_1081-RELATED-RELATED"/>
    <property type="match status" value="1"/>
</dbReference>
<dbReference type="InterPro" id="IPR058548">
    <property type="entry name" value="MlaB-like_STAS"/>
</dbReference>
<dbReference type="Gene3D" id="3.30.750.24">
    <property type="entry name" value="STAS domain"/>
    <property type="match status" value="1"/>
</dbReference>
<keyword evidence="4" id="KW-1185">Reference proteome</keyword>
<protein>
    <submittedName>
        <fullName evidence="2">Anti-anti-sigma factor</fullName>
    </submittedName>
</protein>
<dbReference type="Proteomes" id="UP000236729">
    <property type="component" value="Unassembled WGS sequence"/>
</dbReference>
<dbReference type="GO" id="GO:0043856">
    <property type="term" value="F:anti-sigma factor antagonist activity"/>
    <property type="evidence" value="ECO:0007669"/>
    <property type="project" value="TreeGrafter"/>
</dbReference>
<dbReference type="Proteomes" id="UP000199690">
    <property type="component" value="Unassembled WGS sequence"/>
</dbReference>
<dbReference type="InterPro" id="IPR036513">
    <property type="entry name" value="STAS_dom_sf"/>
</dbReference>
<dbReference type="EMBL" id="FNVB01000002">
    <property type="protein sequence ID" value="SEF87550.1"/>
    <property type="molecule type" value="Genomic_DNA"/>
</dbReference>
<gene>
    <name evidence="2" type="ORF">SAMN02982929_00903</name>
    <name evidence="3" type="ORF">SAMN05216506_1011167</name>
</gene>
<dbReference type="PROSITE" id="PS50801">
    <property type="entry name" value="STAS"/>
    <property type="match status" value="1"/>
</dbReference>
<feature type="domain" description="STAS" evidence="1">
    <location>
        <begin position="1"/>
        <end position="100"/>
    </location>
</feature>
<evidence type="ECO:0000313" key="4">
    <source>
        <dbReference type="Proteomes" id="UP000199690"/>
    </source>
</evidence>
<accession>A0A1I1KN03</accession>
<dbReference type="Pfam" id="PF13466">
    <property type="entry name" value="STAS_2"/>
    <property type="match status" value="1"/>
</dbReference>
<dbReference type="SMR" id="A0A1H5VK16"/>
<evidence type="ECO:0000259" key="1">
    <source>
        <dbReference type="PROSITE" id="PS50801"/>
    </source>
</evidence>
<reference evidence="2" key="1">
    <citation type="submission" date="2016-10" db="EMBL/GenBank/DDBJ databases">
        <authorList>
            <person name="de Groot N.N."/>
        </authorList>
    </citation>
    <scope>NUCLEOTIDE SEQUENCE [LARGE SCALE GENOMIC DNA]</scope>
    <source>
        <strain evidence="2">ATCC 20501</strain>
    </source>
</reference>
<sequence length="110" mass="11949">MVIRVGGELDRRTAARLHELLATRLSSMADTVVLELSGLSFIGVAGLELLLHAHRQAGSRGVDLRLVTGDVHCLRRALIAAESTETFHCYTTLERALATVSGRLRELQTG</sequence>
<evidence type="ECO:0000313" key="5">
    <source>
        <dbReference type="Proteomes" id="UP000236729"/>
    </source>
</evidence>
<dbReference type="CDD" id="cd07043">
    <property type="entry name" value="STAS_anti-anti-sigma_factors"/>
    <property type="match status" value="1"/>
</dbReference>
<evidence type="ECO:0000313" key="2">
    <source>
        <dbReference type="EMBL" id="SEF87550.1"/>
    </source>
</evidence>
<reference evidence="4 5" key="2">
    <citation type="submission" date="2016-10" db="EMBL/GenBank/DDBJ databases">
        <authorList>
            <person name="Varghese N."/>
            <person name="Submissions S."/>
        </authorList>
    </citation>
    <scope>NUCLEOTIDE SEQUENCE [LARGE SCALE GENOMIC DNA]</scope>
    <source>
        <strain evidence="5">ATCC 20501</strain>
        <strain evidence="3 4">CGMCC 4.3529</strain>
    </source>
</reference>
<dbReference type="EMBL" id="FOME01000001">
    <property type="protein sequence ID" value="SFC60048.1"/>
    <property type="molecule type" value="Genomic_DNA"/>
</dbReference>
<dbReference type="RefSeq" id="WP_235863026.1">
    <property type="nucleotide sequence ID" value="NZ_FNVB01000002.1"/>
</dbReference>
<name>A0A1H5VK16_9PSEU</name>